<dbReference type="AlphaFoldDB" id="A0A7Y9Z9X7"/>
<dbReference type="RefSeq" id="WP_152649578.1">
    <property type="nucleotide sequence ID" value="NZ_BBRC01000009.1"/>
</dbReference>
<dbReference type="EMBL" id="JACBZO010000001">
    <property type="protein sequence ID" value="NYI40373.1"/>
    <property type="molecule type" value="Genomic_DNA"/>
</dbReference>
<keyword evidence="1" id="KW-0472">Membrane</keyword>
<gene>
    <name evidence="2" type="ORF">BKA03_000492</name>
</gene>
<organism evidence="2 3">
    <name type="scientific">Demequina lutea</name>
    <dbReference type="NCBI Taxonomy" id="431489"/>
    <lineage>
        <taxon>Bacteria</taxon>
        <taxon>Bacillati</taxon>
        <taxon>Actinomycetota</taxon>
        <taxon>Actinomycetes</taxon>
        <taxon>Micrococcales</taxon>
        <taxon>Demequinaceae</taxon>
        <taxon>Demequina</taxon>
    </lineage>
</organism>
<proteinExistence type="predicted"/>
<feature type="transmembrane region" description="Helical" evidence="1">
    <location>
        <begin position="48"/>
        <end position="71"/>
    </location>
</feature>
<accession>A0A7Y9Z9X7</accession>
<evidence type="ECO:0000313" key="2">
    <source>
        <dbReference type="EMBL" id="NYI40373.1"/>
    </source>
</evidence>
<protein>
    <submittedName>
        <fullName evidence="2">Uncharacterized protein</fullName>
    </submittedName>
</protein>
<feature type="transmembrane region" description="Helical" evidence="1">
    <location>
        <begin position="138"/>
        <end position="161"/>
    </location>
</feature>
<name>A0A7Y9Z9X7_9MICO</name>
<keyword evidence="1" id="KW-1133">Transmembrane helix</keyword>
<feature type="transmembrane region" description="Helical" evidence="1">
    <location>
        <begin position="108"/>
        <end position="126"/>
    </location>
</feature>
<dbReference type="Proteomes" id="UP000547973">
    <property type="component" value="Unassembled WGS sequence"/>
</dbReference>
<evidence type="ECO:0000256" key="1">
    <source>
        <dbReference type="SAM" id="Phobius"/>
    </source>
</evidence>
<dbReference type="OrthoDB" id="4948328at2"/>
<feature type="transmembrane region" description="Helical" evidence="1">
    <location>
        <begin position="83"/>
        <end position="103"/>
    </location>
</feature>
<keyword evidence="1" id="KW-0812">Transmembrane</keyword>
<keyword evidence="3" id="KW-1185">Reference proteome</keyword>
<evidence type="ECO:0000313" key="3">
    <source>
        <dbReference type="Proteomes" id="UP000547973"/>
    </source>
</evidence>
<sequence length="206" mass="22157">MSETEESVPTRDDVQGWSAHKRASVARLLAESIDPPPVAARPLGRRRVVLAVGGVGAVFLLPWLVFLSVTLPATSSGGAWRTVWVGFDVALVAALVATVLTVWLRRQVALIALVITATLLACDAWFDVCLSWGTDEHWGSIAAALVELPVAILLANSAAVLMRRNFAVIALLRGLDPTALPLWRQPMIHFAPTGRSKRMNPAGQAR</sequence>
<comment type="caution">
    <text evidence="2">The sequence shown here is derived from an EMBL/GenBank/DDBJ whole genome shotgun (WGS) entry which is preliminary data.</text>
</comment>
<reference evidence="2 3" key="1">
    <citation type="submission" date="2020-07" db="EMBL/GenBank/DDBJ databases">
        <title>Sequencing the genomes of 1000 actinobacteria strains.</title>
        <authorList>
            <person name="Klenk H.-P."/>
        </authorList>
    </citation>
    <scope>NUCLEOTIDE SEQUENCE [LARGE SCALE GENOMIC DNA]</scope>
    <source>
        <strain evidence="2 3">DSM 19970</strain>
    </source>
</reference>